<dbReference type="HOGENOM" id="CLU_3137526_0_0_5"/>
<reference evidence="2" key="1">
    <citation type="submission" date="2012-02" db="EMBL/GenBank/DDBJ databases">
        <title>Complete sequence of Mesorhizobium australicum WSM2073.</title>
        <authorList>
            <person name="Lucas S."/>
            <person name="Han J."/>
            <person name="Lapidus A."/>
            <person name="Cheng J.-F."/>
            <person name="Goodwin L."/>
            <person name="Pitluck S."/>
            <person name="Peters L."/>
            <person name="Gu W."/>
            <person name="Detter J.C."/>
            <person name="Han C."/>
            <person name="Tapia R."/>
            <person name="Land M."/>
            <person name="Hauser L."/>
            <person name="Kyrpides N."/>
            <person name="Ivanova N."/>
            <person name="Pagani I."/>
            <person name="Reeve W.G."/>
            <person name="Howieson J.G."/>
            <person name="Tiwari R.P."/>
            <person name="O'Hara G.W."/>
            <person name="Atkins C.A."/>
            <person name="Ronson C.W."/>
            <person name="Nandasena K.G."/>
            <person name="Woyke T."/>
        </authorList>
    </citation>
    <scope>NUCLEOTIDE SEQUENCE [LARGE SCALE GENOMIC DNA]</scope>
    <source>
        <strain evidence="2">LMG 24608 / HAMBI 3006 / WSM2073</strain>
    </source>
</reference>
<dbReference type="EMBL" id="CP003358">
    <property type="protein sequence ID" value="AGB47377.1"/>
    <property type="molecule type" value="Genomic_DNA"/>
</dbReference>
<accession>L0KPP1</accession>
<dbReference type="Proteomes" id="UP000010998">
    <property type="component" value="Chromosome"/>
</dbReference>
<sequence>MNALSEGDGTARLSLNGSSTKWEVKLPRQAFFCYPSSDFRLHAGLGMSA</sequence>
<protein>
    <submittedName>
        <fullName evidence="1">Uncharacterized protein</fullName>
    </submittedName>
</protein>
<organism evidence="1 2">
    <name type="scientific">Mesorhizobium australicum (strain HAMBI 3006 / LMG 24608 / WSM2073)</name>
    <dbReference type="NCBI Taxonomy" id="754035"/>
    <lineage>
        <taxon>Bacteria</taxon>
        <taxon>Pseudomonadati</taxon>
        <taxon>Pseudomonadota</taxon>
        <taxon>Alphaproteobacteria</taxon>
        <taxon>Hyphomicrobiales</taxon>
        <taxon>Phyllobacteriaceae</taxon>
        <taxon>Mesorhizobium</taxon>
    </lineage>
</organism>
<name>L0KPP1_MESAW</name>
<dbReference type="AlphaFoldDB" id="L0KPP1"/>
<evidence type="ECO:0000313" key="1">
    <source>
        <dbReference type="EMBL" id="AGB47377.1"/>
    </source>
</evidence>
<dbReference type="STRING" id="754035.Mesau_05065"/>
<dbReference type="KEGG" id="mam:Mesau_05065"/>
<gene>
    <name evidence="1" type="ordered locus">Mesau_05065</name>
</gene>
<keyword evidence="2" id="KW-1185">Reference proteome</keyword>
<evidence type="ECO:0000313" key="2">
    <source>
        <dbReference type="Proteomes" id="UP000010998"/>
    </source>
</evidence>
<proteinExistence type="predicted"/>